<dbReference type="PANTHER" id="PTHR42756:SF1">
    <property type="entry name" value="TRANSCRIPTIONAL REPRESSOR OF EMRAB OPERON"/>
    <property type="match status" value="1"/>
</dbReference>
<dbReference type="EMBL" id="SPQQ01000002">
    <property type="protein sequence ID" value="TGE39252.1"/>
    <property type="molecule type" value="Genomic_DNA"/>
</dbReference>
<keyword evidence="1" id="KW-0805">Transcription regulation</keyword>
<dbReference type="RefSeq" id="WP_135545747.1">
    <property type="nucleotide sequence ID" value="NZ_SPQQ01000002.1"/>
</dbReference>
<evidence type="ECO:0000256" key="3">
    <source>
        <dbReference type="ARBA" id="ARBA00023163"/>
    </source>
</evidence>
<dbReference type="SMART" id="SM00347">
    <property type="entry name" value="HTH_MARR"/>
    <property type="match status" value="1"/>
</dbReference>
<keyword evidence="2" id="KW-0238">DNA-binding</keyword>
<dbReference type="PRINTS" id="PR00598">
    <property type="entry name" value="HTHMARR"/>
</dbReference>
<dbReference type="OrthoDB" id="1926989at2"/>
<dbReference type="Gene3D" id="1.10.10.10">
    <property type="entry name" value="Winged helix-like DNA-binding domain superfamily/Winged helix DNA-binding domain"/>
    <property type="match status" value="1"/>
</dbReference>
<evidence type="ECO:0000256" key="1">
    <source>
        <dbReference type="ARBA" id="ARBA00023015"/>
    </source>
</evidence>
<dbReference type="SUPFAM" id="SSF46785">
    <property type="entry name" value="Winged helix' DNA-binding domain"/>
    <property type="match status" value="1"/>
</dbReference>
<accession>A0A4Z0R7Z4</accession>
<dbReference type="PROSITE" id="PS01117">
    <property type="entry name" value="HTH_MARR_1"/>
    <property type="match status" value="1"/>
</dbReference>
<evidence type="ECO:0000256" key="2">
    <source>
        <dbReference type="ARBA" id="ARBA00023125"/>
    </source>
</evidence>
<dbReference type="PROSITE" id="PS50995">
    <property type="entry name" value="HTH_MARR_2"/>
    <property type="match status" value="1"/>
</dbReference>
<reference evidence="5 6" key="1">
    <citation type="submission" date="2019-03" db="EMBL/GenBank/DDBJ databases">
        <title>Draft Genome Sequence of Desulfosporosinus fructosivorans Strain 63.6F, Isolated from Marine Sediment in the Baltic Sea.</title>
        <authorList>
            <person name="Hausmann B."/>
            <person name="Vandieken V."/>
            <person name="Pjevac P."/>
            <person name="Schreck K."/>
            <person name="Herbold C.W."/>
            <person name="Loy A."/>
        </authorList>
    </citation>
    <scope>NUCLEOTIDE SEQUENCE [LARGE SCALE GENOMIC DNA]</scope>
    <source>
        <strain evidence="5 6">63.6F</strain>
    </source>
</reference>
<sequence length="176" mass="19909">MEGFKFSLRDLPQREILNKYSKQFSGLNINAVESCIALLRTASEISEVYDKHFATYGISEGKFTILMLLYRQSDYQLSPVSLSIKAEVTKATMTGLISGLENQGFIEKAPNPNDRRGYLVRLSPKGLDLLERILPVHYSMTAKLMSSLDETQLKELTSLLNILTKNFPITNEPKEE</sequence>
<keyword evidence="6" id="KW-1185">Reference proteome</keyword>
<dbReference type="GO" id="GO:0003677">
    <property type="term" value="F:DNA binding"/>
    <property type="evidence" value="ECO:0007669"/>
    <property type="project" value="UniProtKB-KW"/>
</dbReference>
<dbReference type="Proteomes" id="UP000298460">
    <property type="component" value="Unassembled WGS sequence"/>
</dbReference>
<evidence type="ECO:0000259" key="4">
    <source>
        <dbReference type="PROSITE" id="PS50995"/>
    </source>
</evidence>
<dbReference type="InterPro" id="IPR023187">
    <property type="entry name" value="Tscrpt_reg_MarR-type_CS"/>
</dbReference>
<dbReference type="InterPro" id="IPR000835">
    <property type="entry name" value="HTH_MarR-typ"/>
</dbReference>
<dbReference type="PANTHER" id="PTHR42756">
    <property type="entry name" value="TRANSCRIPTIONAL REGULATOR, MARR"/>
    <property type="match status" value="1"/>
</dbReference>
<evidence type="ECO:0000313" key="6">
    <source>
        <dbReference type="Proteomes" id="UP000298460"/>
    </source>
</evidence>
<dbReference type="Pfam" id="PF01047">
    <property type="entry name" value="MarR"/>
    <property type="match status" value="1"/>
</dbReference>
<organism evidence="5 6">
    <name type="scientific">Desulfosporosinus fructosivorans</name>
    <dbReference type="NCBI Taxonomy" id="2018669"/>
    <lineage>
        <taxon>Bacteria</taxon>
        <taxon>Bacillati</taxon>
        <taxon>Bacillota</taxon>
        <taxon>Clostridia</taxon>
        <taxon>Eubacteriales</taxon>
        <taxon>Desulfitobacteriaceae</taxon>
        <taxon>Desulfosporosinus</taxon>
    </lineage>
</organism>
<keyword evidence="3" id="KW-0804">Transcription</keyword>
<comment type="caution">
    <text evidence="5">The sequence shown here is derived from an EMBL/GenBank/DDBJ whole genome shotgun (WGS) entry which is preliminary data.</text>
</comment>
<dbReference type="GO" id="GO:0003700">
    <property type="term" value="F:DNA-binding transcription factor activity"/>
    <property type="evidence" value="ECO:0007669"/>
    <property type="project" value="InterPro"/>
</dbReference>
<gene>
    <name evidence="5" type="ORF">E4K67_07315</name>
</gene>
<proteinExistence type="predicted"/>
<dbReference type="InterPro" id="IPR036388">
    <property type="entry name" value="WH-like_DNA-bd_sf"/>
</dbReference>
<name>A0A4Z0R7Z4_9FIRM</name>
<protein>
    <submittedName>
        <fullName evidence="5">MarR family transcriptional regulator</fullName>
    </submittedName>
</protein>
<dbReference type="InterPro" id="IPR036390">
    <property type="entry name" value="WH_DNA-bd_sf"/>
</dbReference>
<evidence type="ECO:0000313" key="5">
    <source>
        <dbReference type="EMBL" id="TGE39252.1"/>
    </source>
</evidence>
<dbReference type="AlphaFoldDB" id="A0A4Z0R7Z4"/>
<feature type="domain" description="HTH marR-type" evidence="4">
    <location>
        <begin position="31"/>
        <end position="165"/>
    </location>
</feature>